<evidence type="ECO:0000256" key="5">
    <source>
        <dbReference type="ARBA" id="ARBA00023018"/>
    </source>
</evidence>
<dbReference type="GO" id="GO:0019905">
    <property type="term" value="F:syntaxin binding"/>
    <property type="evidence" value="ECO:0007669"/>
    <property type="project" value="InterPro"/>
</dbReference>
<dbReference type="GO" id="GO:0031201">
    <property type="term" value="C:SNARE complex"/>
    <property type="evidence" value="ECO:0007669"/>
    <property type="project" value="TreeGrafter"/>
</dbReference>
<protein>
    <submittedName>
        <fullName evidence="8">Si:ch211-81a5.8</fullName>
    </submittedName>
</protein>
<feature type="compositionally biased region" description="Low complexity" evidence="7">
    <location>
        <begin position="1"/>
        <end position="13"/>
    </location>
</feature>
<comment type="subcellular location">
    <subcellularLocation>
        <location evidence="6">Synapse</location>
    </subcellularLocation>
</comment>
<evidence type="ECO:0000256" key="6">
    <source>
        <dbReference type="ARBA" id="ARBA00034103"/>
    </source>
</evidence>
<keyword evidence="2" id="KW-0813">Transport</keyword>
<name>A0A8C2JNN1_CYPCA</name>
<dbReference type="CDD" id="cd22809">
    <property type="entry name" value="Complexin_NTD_CPLX_III_IV"/>
    <property type="match status" value="1"/>
</dbReference>
<proteinExistence type="inferred from homology"/>
<evidence type="ECO:0000256" key="3">
    <source>
        <dbReference type="ARBA" id="ARBA00022483"/>
    </source>
</evidence>
<keyword evidence="5" id="KW-0770">Synapse</keyword>
<evidence type="ECO:0000256" key="7">
    <source>
        <dbReference type="SAM" id="MobiDB-lite"/>
    </source>
</evidence>
<dbReference type="Proteomes" id="UP000694701">
    <property type="component" value="Unplaced"/>
</dbReference>
<evidence type="ECO:0000313" key="9">
    <source>
        <dbReference type="Proteomes" id="UP000694701"/>
    </source>
</evidence>
<evidence type="ECO:0000313" key="8">
    <source>
        <dbReference type="Ensembl" id="ENSCCRP00020096282.1"/>
    </source>
</evidence>
<keyword evidence="3" id="KW-0268">Exocytosis</keyword>
<organism evidence="8 9">
    <name type="scientific">Cyprinus carpio</name>
    <name type="common">Common carp</name>
    <dbReference type="NCBI Taxonomy" id="7962"/>
    <lineage>
        <taxon>Eukaryota</taxon>
        <taxon>Metazoa</taxon>
        <taxon>Chordata</taxon>
        <taxon>Craniata</taxon>
        <taxon>Vertebrata</taxon>
        <taxon>Euteleostomi</taxon>
        <taxon>Actinopterygii</taxon>
        <taxon>Neopterygii</taxon>
        <taxon>Teleostei</taxon>
        <taxon>Ostariophysi</taxon>
        <taxon>Cypriniformes</taxon>
        <taxon>Cyprinidae</taxon>
        <taxon>Cyprininae</taxon>
        <taxon>Cyprinus</taxon>
    </lineage>
</organism>
<evidence type="ECO:0000256" key="2">
    <source>
        <dbReference type="ARBA" id="ARBA00022448"/>
    </source>
</evidence>
<dbReference type="PANTHER" id="PTHR16705:SF5">
    <property type="entry name" value="COMPLEXIN-3"/>
    <property type="match status" value="1"/>
</dbReference>
<dbReference type="Pfam" id="PF05835">
    <property type="entry name" value="Synaphin"/>
    <property type="match status" value="1"/>
</dbReference>
<dbReference type="AlphaFoldDB" id="A0A8C2JNN1"/>
<dbReference type="GO" id="GO:0043195">
    <property type="term" value="C:terminal bouton"/>
    <property type="evidence" value="ECO:0007669"/>
    <property type="project" value="TreeGrafter"/>
</dbReference>
<dbReference type="GO" id="GO:0016079">
    <property type="term" value="P:synaptic vesicle exocytosis"/>
    <property type="evidence" value="ECO:0007669"/>
    <property type="project" value="TreeGrafter"/>
</dbReference>
<reference evidence="8" key="1">
    <citation type="submission" date="2025-08" db="UniProtKB">
        <authorList>
            <consortium name="Ensembl"/>
        </authorList>
    </citation>
    <scope>IDENTIFICATION</scope>
</reference>
<dbReference type="GO" id="GO:0046928">
    <property type="term" value="P:regulation of neurotransmitter secretion"/>
    <property type="evidence" value="ECO:0007669"/>
    <property type="project" value="TreeGrafter"/>
</dbReference>
<comment type="similarity">
    <text evidence="1">Belongs to the complexin/synaphin family.</text>
</comment>
<accession>A0A8C2JNN1</accession>
<sequence length="164" mass="18347">MHLKSSQQISDSSSLRHAEGEMDAVVKKSLGAPFRQLTSCVTGDKDGFSRKGKTVRRKSAPCCYGQTARDSSWLRTYQAELHRERKLRQVKFAQKNAERSAMRTHYRSPHRFTKAPVQRANIKSKTSTKSDSSLFGAFQGLSLNMNGAQAPITTPPRADLCKLM</sequence>
<keyword evidence="4" id="KW-0532">Neurotransmitter transport</keyword>
<dbReference type="PANTHER" id="PTHR16705">
    <property type="entry name" value="COMPLEXIN"/>
    <property type="match status" value="1"/>
</dbReference>
<evidence type="ECO:0000256" key="1">
    <source>
        <dbReference type="ARBA" id="ARBA00005396"/>
    </source>
</evidence>
<dbReference type="Ensembl" id="ENSCCRT00020105266.1">
    <property type="protein sequence ID" value="ENSCCRP00020096282.1"/>
    <property type="gene ID" value="ENSCCRG00020044332.1"/>
</dbReference>
<feature type="region of interest" description="Disordered" evidence="7">
    <location>
        <begin position="1"/>
        <end position="20"/>
    </location>
</feature>
<evidence type="ECO:0000256" key="4">
    <source>
        <dbReference type="ARBA" id="ARBA00022775"/>
    </source>
</evidence>
<dbReference type="InterPro" id="IPR008849">
    <property type="entry name" value="Synaphin"/>
</dbReference>